<dbReference type="InterPro" id="IPR037272">
    <property type="entry name" value="SNS_sf"/>
</dbReference>
<feature type="transmembrane region" description="Helical" evidence="10">
    <location>
        <begin position="53"/>
        <end position="75"/>
    </location>
</feature>
<keyword evidence="5 10" id="KW-1133">Transmembrane helix</keyword>
<feature type="transmembrane region" description="Helical" evidence="10">
    <location>
        <begin position="449"/>
        <end position="468"/>
    </location>
</feature>
<dbReference type="PANTHER" id="PTHR11616">
    <property type="entry name" value="SODIUM/CHLORIDE DEPENDENT TRANSPORTER"/>
    <property type="match status" value="1"/>
</dbReference>
<dbReference type="GO" id="GO:0089718">
    <property type="term" value="P:amino acid import across plasma membrane"/>
    <property type="evidence" value="ECO:0007669"/>
    <property type="project" value="TreeGrafter"/>
</dbReference>
<evidence type="ECO:0000313" key="11">
    <source>
        <dbReference type="Proteomes" id="UP001165740"/>
    </source>
</evidence>
<dbReference type="OMA" id="EFIITCI"/>
<feature type="transmembrane region" description="Helical" evidence="10">
    <location>
        <begin position="204"/>
        <end position="225"/>
    </location>
</feature>
<feature type="transmembrane region" description="Helical" evidence="10">
    <location>
        <begin position="280"/>
        <end position="301"/>
    </location>
</feature>
<feature type="binding site" evidence="8">
    <location>
        <position position="30"/>
    </location>
    <ligand>
        <name>Na(+)</name>
        <dbReference type="ChEBI" id="CHEBI:29101"/>
        <label>1</label>
    </ligand>
</feature>
<feature type="transmembrane region" description="Helical" evidence="10">
    <location>
        <begin position="313"/>
        <end position="337"/>
    </location>
</feature>
<dbReference type="PROSITE" id="PS50267">
    <property type="entry name" value="NA_NEUROTRAN_SYMP_3"/>
    <property type="match status" value="1"/>
</dbReference>
<evidence type="ECO:0000256" key="9">
    <source>
        <dbReference type="PIRSR" id="PIRSR600175-2"/>
    </source>
</evidence>
<accession>A0A9W2Z6D8</accession>
<evidence type="ECO:0000256" key="6">
    <source>
        <dbReference type="ARBA" id="ARBA00023136"/>
    </source>
</evidence>
<protein>
    <submittedName>
        <fullName evidence="12">Sodium- and chloride-dependent glycine transporter 1-like</fullName>
    </submittedName>
</protein>
<feature type="binding site" evidence="8">
    <location>
        <position position="384"/>
    </location>
    <ligand>
        <name>Na(+)</name>
        <dbReference type="ChEBI" id="CHEBI:29101"/>
        <label>1</label>
    </ligand>
</feature>
<evidence type="ECO:0000256" key="4">
    <source>
        <dbReference type="ARBA" id="ARBA00022692"/>
    </source>
</evidence>
<feature type="transmembrane region" description="Helical" evidence="10">
    <location>
        <begin position="376"/>
        <end position="400"/>
    </location>
</feature>
<comment type="subcellular location">
    <subcellularLocation>
        <location evidence="1">Membrane</location>
        <topology evidence="1">Multi-pass membrane protein</topology>
    </subcellularLocation>
</comment>
<dbReference type="Proteomes" id="UP001165740">
    <property type="component" value="Chromosome 16"/>
</dbReference>
<dbReference type="RefSeq" id="XP_055870484.1">
    <property type="nucleotide sequence ID" value="XM_056014509.1"/>
</dbReference>
<dbReference type="PROSITE" id="PS00754">
    <property type="entry name" value="NA_NEUROTRAN_SYMP_2"/>
    <property type="match status" value="1"/>
</dbReference>
<dbReference type="GeneID" id="106072483"/>
<dbReference type="GO" id="GO:0046872">
    <property type="term" value="F:metal ion binding"/>
    <property type="evidence" value="ECO:0007669"/>
    <property type="project" value="UniProtKB-KW"/>
</dbReference>
<evidence type="ECO:0000256" key="8">
    <source>
        <dbReference type="PIRSR" id="PIRSR600175-1"/>
    </source>
</evidence>
<comment type="similarity">
    <text evidence="2">Belongs to the sodium:neurotransmitter symporter (SNF) (TC 2.A.22) family.</text>
</comment>
<dbReference type="PRINTS" id="PR00176">
    <property type="entry name" value="NANEUSMPORT"/>
</dbReference>
<feature type="binding site" evidence="8">
    <location>
        <position position="32"/>
    </location>
    <ligand>
        <name>Na(+)</name>
        <dbReference type="ChEBI" id="CHEBI:29101"/>
        <label>1</label>
    </ligand>
</feature>
<feature type="binding site" evidence="8">
    <location>
        <position position="287"/>
    </location>
    <ligand>
        <name>Na(+)</name>
        <dbReference type="ChEBI" id="CHEBI:29101"/>
        <label>1</label>
    </ligand>
</feature>
<keyword evidence="4 10" id="KW-0812">Transmembrane</keyword>
<reference evidence="12" key="1">
    <citation type="submission" date="2025-08" db="UniProtKB">
        <authorList>
            <consortium name="RefSeq"/>
        </authorList>
    </citation>
    <scope>IDENTIFICATION</scope>
</reference>
<dbReference type="Pfam" id="PF00209">
    <property type="entry name" value="SNF"/>
    <property type="match status" value="1"/>
</dbReference>
<keyword evidence="8" id="KW-0915">Sodium</keyword>
<keyword evidence="3" id="KW-0813">Transport</keyword>
<feature type="transmembrane region" description="Helical" evidence="10">
    <location>
        <begin position="21"/>
        <end position="41"/>
    </location>
</feature>
<keyword evidence="6 10" id="KW-0472">Membrane</keyword>
<gene>
    <name evidence="12" type="primary">LOC106072483</name>
</gene>
<evidence type="ECO:0000256" key="1">
    <source>
        <dbReference type="ARBA" id="ARBA00004141"/>
    </source>
</evidence>
<sequence>MSEEKEDKDSLKESRPSWSRHLDFVITCVGNAVGLGNIWRFPHLAYVNGGGAFLIPYTISLIFMGIPLFCLELLIGQFSNSGPLTIWELNILFKGLGYTTLWLATIICIYYNLVVATSFFYLFASMQSTVPWSTCGNDWNTCYCRTRGMNTSLDDPLLWFNSTGLNCTGIDFKPEDVKSSSEEYYYKYVLEATGGIYDLGKVKWDITLCNLLAWVIICACLINGVKTMGKAVYFFALFPYVLMTILLVRGVTLDGAKKGIDYYLSPDTSKLTEAKVWKAAASQIFFSLSCCTGSLTAMSSYNKFDNNVLRDSITIPIINCLTSFYAGFAIFSILGFMSVNTGVSVANVTTDGQGLIFVAYPEALSELPVPQLWSCFFFFMLICLGLSTQFPSVEAVLTGLQDEFSSLRKKKYAMMFRVSVCVIGFLVGLPMCTQGGTYLQDLFDNAVGLPLLLVGFLEIFAIVWIYGLKRFTEDVMLMVGGVKSGRILFYAYYVWNWVFFAPLLILGIIVFECIQYEPIIDEHYPAWSEAITWSTVGFIMVWMPAWYIIKFCLEWKKEDFKHGGRLFVQLNQPTIKWGPRDAENRTLPRYQKYLLEQKNKGDILQHQNHQTDVPMETKAVQGHDNEAFTPETVMSWKF</sequence>
<dbReference type="GO" id="GO:0005283">
    <property type="term" value="F:amino acid:sodium symporter activity"/>
    <property type="evidence" value="ECO:0007669"/>
    <property type="project" value="TreeGrafter"/>
</dbReference>
<feature type="transmembrane region" description="Helical" evidence="10">
    <location>
        <begin position="232"/>
        <end position="252"/>
    </location>
</feature>
<dbReference type="InterPro" id="IPR000175">
    <property type="entry name" value="Na/ntran_symport"/>
</dbReference>
<evidence type="ECO:0000256" key="7">
    <source>
        <dbReference type="ARBA" id="ARBA00023180"/>
    </source>
</evidence>
<dbReference type="OrthoDB" id="6581954at2759"/>
<keyword evidence="8" id="KW-0479">Metal-binding</keyword>
<proteinExistence type="inferred from homology"/>
<feature type="binding site" evidence="8">
    <location>
        <position position="37"/>
    </location>
    <ligand>
        <name>Na(+)</name>
        <dbReference type="ChEBI" id="CHEBI:29101"/>
        <label>1</label>
    </ligand>
</feature>
<evidence type="ECO:0000256" key="5">
    <source>
        <dbReference type="ARBA" id="ARBA00022989"/>
    </source>
</evidence>
<feature type="transmembrane region" description="Helical" evidence="10">
    <location>
        <begin position="531"/>
        <end position="549"/>
    </location>
</feature>
<feature type="transmembrane region" description="Helical" evidence="10">
    <location>
        <begin position="489"/>
        <end position="511"/>
    </location>
</feature>
<dbReference type="GO" id="GO:0005886">
    <property type="term" value="C:plasma membrane"/>
    <property type="evidence" value="ECO:0007669"/>
    <property type="project" value="TreeGrafter"/>
</dbReference>
<feature type="binding site" evidence="8">
    <location>
        <position position="319"/>
    </location>
    <ligand>
        <name>Na(+)</name>
        <dbReference type="ChEBI" id="CHEBI:29101"/>
        <label>1</label>
    </ligand>
</feature>
<organism evidence="11 12">
    <name type="scientific">Biomphalaria glabrata</name>
    <name type="common">Bloodfluke planorb</name>
    <name type="synonym">Freshwater snail</name>
    <dbReference type="NCBI Taxonomy" id="6526"/>
    <lineage>
        <taxon>Eukaryota</taxon>
        <taxon>Metazoa</taxon>
        <taxon>Spiralia</taxon>
        <taxon>Lophotrochozoa</taxon>
        <taxon>Mollusca</taxon>
        <taxon>Gastropoda</taxon>
        <taxon>Heterobranchia</taxon>
        <taxon>Euthyneura</taxon>
        <taxon>Panpulmonata</taxon>
        <taxon>Hygrophila</taxon>
        <taxon>Lymnaeoidea</taxon>
        <taxon>Planorbidae</taxon>
        <taxon>Biomphalaria</taxon>
    </lineage>
</organism>
<dbReference type="SUPFAM" id="SSF161070">
    <property type="entry name" value="SNF-like"/>
    <property type="match status" value="1"/>
</dbReference>
<evidence type="ECO:0000256" key="10">
    <source>
        <dbReference type="SAM" id="Phobius"/>
    </source>
</evidence>
<evidence type="ECO:0000256" key="2">
    <source>
        <dbReference type="ARBA" id="ARBA00006459"/>
    </source>
</evidence>
<evidence type="ECO:0000313" key="12">
    <source>
        <dbReference type="RefSeq" id="XP_055870484.1"/>
    </source>
</evidence>
<keyword evidence="7" id="KW-0325">Glycoprotein</keyword>
<name>A0A9W2Z6D8_BIOGL</name>
<feature type="binding site" evidence="8">
    <location>
        <position position="33"/>
    </location>
    <ligand>
        <name>Na(+)</name>
        <dbReference type="ChEBI" id="CHEBI:29101"/>
        <label>1</label>
    </ligand>
</feature>
<feature type="transmembrane region" description="Helical" evidence="10">
    <location>
        <begin position="412"/>
        <end position="429"/>
    </location>
</feature>
<feature type="disulfide bond" evidence="9">
    <location>
        <begin position="135"/>
        <end position="144"/>
    </location>
</feature>
<keyword evidence="11" id="KW-1185">Reference proteome</keyword>
<dbReference type="AlphaFoldDB" id="A0A9W2Z6D8"/>
<dbReference type="PANTHER" id="PTHR11616:SF321">
    <property type="entry name" value="SODIUM-DEPENDENT NUTRIENT AMINO ACID TRANSPORTER 1-RELATED"/>
    <property type="match status" value="1"/>
</dbReference>
<evidence type="ECO:0000256" key="3">
    <source>
        <dbReference type="ARBA" id="ARBA00022448"/>
    </source>
</evidence>
<keyword evidence="9" id="KW-1015">Disulfide bond</keyword>
<feature type="transmembrane region" description="Helical" evidence="10">
    <location>
        <begin position="96"/>
        <end position="123"/>
    </location>
</feature>